<organism evidence="1">
    <name type="scientific">Trichophyton rubrum CBS 288.86</name>
    <dbReference type="NCBI Taxonomy" id="1215330"/>
    <lineage>
        <taxon>Eukaryota</taxon>
        <taxon>Fungi</taxon>
        <taxon>Dikarya</taxon>
        <taxon>Ascomycota</taxon>
        <taxon>Pezizomycotina</taxon>
        <taxon>Eurotiomycetes</taxon>
        <taxon>Eurotiomycetidae</taxon>
        <taxon>Onygenales</taxon>
        <taxon>Arthrodermataceae</taxon>
        <taxon>Trichophyton</taxon>
    </lineage>
</organism>
<name>A0A022VUB3_TRIRU</name>
<sequence length="56" mass="6328">MPGKVESRSRQLRSSPWSENCRRLGHLDSTVGYIKYEVCAESVRSICIMLQDLGNA</sequence>
<gene>
    <name evidence="1" type="ORF">H103_06984</name>
</gene>
<proteinExistence type="predicted"/>
<accession>A0A022VUB3</accession>
<dbReference type="AlphaFoldDB" id="A0A022VUB3"/>
<dbReference type="Proteomes" id="UP000023758">
    <property type="component" value="Unassembled WGS sequence"/>
</dbReference>
<evidence type="ECO:0000313" key="1">
    <source>
        <dbReference type="EMBL" id="EZF49606.1"/>
    </source>
</evidence>
<reference evidence="1" key="1">
    <citation type="submission" date="2014-02" db="EMBL/GenBank/DDBJ databases">
        <title>The Genome Sequence of Trichophyton rubrum (morphotype fischeri) CBS 288.86.</title>
        <authorList>
            <consortium name="The Broad Institute Genomics Platform"/>
            <person name="Cuomo C.A."/>
            <person name="White T.C."/>
            <person name="Graser Y."/>
            <person name="Martinez-Rossi N."/>
            <person name="Heitman J."/>
            <person name="Young S.K."/>
            <person name="Zeng Q."/>
            <person name="Gargeya S."/>
            <person name="Abouelleil A."/>
            <person name="Alvarado L."/>
            <person name="Chapman S.B."/>
            <person name="Gainer-Dewar J."/>
            <person name="Goldberg J."/>
            <person name="Griggs A."/>
            <person name="Gujja S."/>
            <person name="Hansen M."/>
            <person name="Howarth C."/>
            <person name="Imamovic A."/>
            <person name="Larimer J."/>
            <person name="Martinez D."/>
            <person name="Murphy C."/>
            <person name="Pearson M.D."/>
            <person name="Persinoti G."/>
            <person name="Poon T."/>
            <person name="Priest M."/>
            <person name="Roberts A.D."/>
            <person name="Saif S."/>
            <person name="Shea T.D."/>
            <person name="Sykes S.N."/>
            <person name="Wortman J."/>
            <person name="Nusbaum C."/>
            <person name="Birren B."/>
        </authorList>
    </citation>
    <scope>NUCLEOTIDE SEQUENCE [LARGE SCALE GENOMIC DNA]</scope>
    <source>
        <strain evidence="1">CBS 288.86</strain>
    </source>
</reference>
<protein>
    <submittedName>
        <fullName evidence="1">Uncharacterized protein</fullName>
    </submittedName>
</protein>
<dbReference type="EMBL" id="KK207901">
    <property type="protein sequence ID" value="EZF49606.1"/>
    <property type="molecule type" value="Genomic_DNA"/>
</dbReference>
<dbReference type="HOGENOM" id="CLU_3015901_0_0_1"/>